<reference evidence="4" key="1">
    <citation type="journal article" date="2019" name="Int. J. Syst. Evol. Microbiol.">
        <title>The Global Catalogue of Microorganisms (GCM) 10K type strain sequencing project: providing services to taxonomists for standard genome sequencing and annotation.</title>
        <authorList>
            <consortium name="The Broad Institute Genomics Platform"/>
            <consortium name="The Broad Institute Genome Sequencing Center for Infectious Disease"/>
            <person name="Wu L."/>
            <person name="Ma J."/>
        </authorList>
    </citation>
    <scope>NUCLEOTIDE SEQUENCE [LARGE SCALE GENOMIC DNA]</scope>
    <source>
        <strain evidence="4">JCM 16923</strain>
    </source>
</reference>
<name>A0ABP7NJU5_9ACTN</name>
<feature type="compositionally biased region" description="Basic and acidic residues" evidence="1">
    <location>
        <begin position="7"/>
        <end position="20"/>
    </location>
</feature>
<evidence type="ECO:0008006" key="5">
    <source>
        <dbReference type="Google" id="ProtNLM"/>
    </source>
</evidence>
<keyword evidence="2" id="KW-0812">Transmembrane</keyword>
<protein>
    <recommendedName>
        <fullName evidence="5">Alkaline shock response membrane anchor protein AmaP</fullName>
    </recommendedName>
</protein>
<evidence type="ECO:0000313" key="4">
    <source>
        <dbReference type="Proteomes" id="UP001418444"/>
    </source>
</evidence>
<keyword evidence="4" id="KW-1185">Reference proteome</keyword>
<sequence>MSVDVSATRDRADRPVRDIAETTVPSPTAFPGAAVAGGLFGLALLVLAGILVRDVLAGTGAISGDTWTNRAADGLGTATWQNWMWVIPAVCAVVGLAALWLALKPRRRTHVNLEAYPVVWTRRADLARRCSSAVAELPGVRDVTTVAGRRRTRVTVIADAPVDREQASEVATSAVAAAGPPRVTVKIRSARKEALR</sequence>
<keyword evidence="2" id="KW-1133">Transmembrane helix</keyword>
<dbReference type="RefSeq" id="WP_344779817.1">
    <property type="nucleotide sequence ID" value="NZ_BAAAZW010000001.1"/>
</dbReference>
<proteinExistence type="predicted"/>
<evidence type="ECO:0000256" key="2">
    <source>
        <dbReference type="SAM" id="Phobius"/>
    </source>
</evidence>
<feature type="region of interest" description="Disordered" evidence="1">
    <location>
        <begin position="1"/>
        <end position="20"/>
    </location>
</feature>
<feature type="transmembrane region" description="Helical" evidence="2">
    <location>
        <begin position="83"/>
        <end position="103"/>
    </location>
</feature>
<dbReference type="EMBL" id="BAAAZW010000001">
    <property type="protein sequence ID" value="GAA3948828.1"/>
    <property type="molecule type" value="Genomic_DNA"/>
</dbReference>
<feature type="transmembrane region" description="Helical" evidence="2">
    <location>
        <begin position="29"/>
        <end position="52"/>
    </location>
</feature>
<gene>
    <name evidence="3" type="ORF">GCM10022231_02740</name>
</gene>
<comment type="caution">
    <text evidence="3">The sequence shown here is derived from an EMBL/GenBank/DDBJ whole genome shotgun (WGS) entry which is preliminary data.</text>
</comment>
<organism evidence="3 4">
    <name type="scientific">Gordonia caeni</name>
    <dbReference type="NCBI Taxonomy" id="1007097"/>
    <lineage>
        <taxon>Bacteria</taxon>
        <taxon>Bacillati</taxon>
        <taxon>Actinomycetota</taxon>
        <taxon>Actinomycetes</taxon>
        <taxon>Mycobacteriales</taxon>
        <taxon>Gordoniaceae</taxon>
        <taxon>Gordonia</taxon>
    </lineage>
</organism>
<evidence type="ECO:0000256" key="1">
    <source>
        <dbReference type="SAM" id="MobiDB-lite"/>
    </source>
</evidence>
<accession>A0ABP7NJU5</accession>
<keyword evidence="2" id="KW-0472">Membrane</keyword>
<evidence type="ECO:0000313" key="3">
    <source>
        <dbReference type="EMBL" id="GAA3948828.1"/>
    </source>
</evidence>
<dbReference type="Proteomes" id="UP001418444">
    <property type="component" value="Unassembled WGS sequence"/>
</dbReference>